<evidence type="ECO:0000313" key="2">
    <source>
        <dbReference type="EMBL" id="JAG09487.1"/>
    </source>
</evidence>
<reference evidence="2" key="2">
    <citation type="submission" date="2014-07" db="EMBL/GenBank/DDBJ databases">
        <authorList>
            <person name="Hull J."/>
        </authorList>
    </citation>
    <scope>NUCLEOTIDE SEQUENCE</scope>
</reference>
<dbReference type="AlphaFoldDB" id="A0A0A9WM19"/>
<feature type="region of interest" description="Disordered" evidence="1">
    <location>
        <begin position="1"/>
        <end position="37"/>
    </location>
</feature>
<reference evidence="2" key="1">
    <citation type="journal article" date="2014" name="PLoS ONE">
        <title>Transcriptome-Based Identification of ABC Transporters in the Western Tarnished Plant Bug Lygus hesperus.</title>
        <authorList>
            <person name="Hull J.J."/>
            <person name="Chaney K."/>
            <person name="Geib S.M."/>
            <person name="Fabrick J.A."/>
            <person name="Brent C.S."/>
            <person name="Walsh D."/>
            <person name="Lavine L.C."/>
        </authorList>
    </citation>
    <scope>NUCLEOTIDE SEQUENCE</scope>
</reference>
<feature type="non-terminal residue" evidence="2">
    <location>
        <position position="1"/>
    </location>
</feature>
<feature type="compositionally biased region" description="Low complexity" evidence="1">
    <location>
        <begin position="1"/>
        <end position="13"/>
    </location>
</feature>
<evidence type="ECO:0000256" key="1">
    <source>
        <dbReference type="SAM" id="MobiDB-lite"/>
    </source>
</evidence>
<accession>A0A0A9WM19</accession>
<feature type="non-terminal residue" evidence="2">
    <location>
        <position position="126"/>
    </location>
</feature>
<gene>
    <name evidence="2" type="primary">yddM</name>
    <name evidence="2" type="ORF">CM83_105349</name>
</gene>
<proteinExistence type="predicted"/>
<sequence length="126" mass="13183">QQRLSLKSLSTKSQSKRSGKQFISIARKPGPPTSSAVATAVPAAGVVSPTPSSAQALPVEPTTVDTVSTGTVATTPQAAVSFTVFVPHAALHWQTSISDAQRQEFLALMRKGVDFVHTCIRLGGIE</sequence>
<organism evidence="2">
    <name type="scientific">Lygus hesperus</name>
    <name type="common">Western plant bug</name>
    <dbReference type="NCBI Taxonomy" id="30085"/>
    <lineage>
        <taxon>Eukaryota</taxon>
        <taxon>Metazoa</taxon>
        <taxon>Ecdysozoa</taxon>
        <taxon>Arthropoda</taxon>
        <taxon>Hexapoda</taxon>
        <taxon>Insecta</taxon>
        <taxon>Pterygota</taxon>
        <taxon>Neoptera</taxon>
        <taxon>Paraneoptera</taxon>
        <taxon>Hemiptera</taxon>
        <taxon>Heteroptera</taxon>
        <taxon>Panheteroptera</taxon>
        <taxon>Cimicomorpha</taxon>
        <taxon>Miridae</taxon>
        <taxon>Mirini</taxon>
        <taxon>Lygus</taxon>
    </lineage>
</organism>
<name>A0A0A9WM19_LYGHE</name>
<protein>
    <submittedName>
        <fullName evidence="2">Putative HTH-type transcriptional regulator YddM</fullName>
    </submittedName>
</protein>
<dbReference type="EMBL" id="GBHO01034117">
    <property type="protein sequence ID" value="JAG09487.1"/>
    <property type="molecule type" value="Transcribed_RNA"/>
</dbReference>